<reference evidence="2" key="1">
    <citation type="submission" date="2022-03" db="EMBL/GenBank/DDBJ databases">
        <authorList>
            <person name="Tunstrom K."/>
        </authorList>
    </citation>
    <scope>NUCLEOTIDE SEQUENCE</scope>
</reference>
<dbReference type="Proteomes" id="UP001153954">
    <property type="component" value="Unassembled WGS sequence"/>
</dbReference>
<sequence>MGGATGTVKDFSKRLPELRVEDGVNDGVEERVDVAQPRGQDEDSDSRGMVKTEFGANRIQDGACEERCPAEQEDACGRRNSFRYY</sequence>
<protein>
    <submittedName>
        <fullName evidence="2">Uncharacterized protein</fullName>
    </submittedName>
</protein>
<evidence type="ECO:0000313" key="3">
    <source>
        <dbReference type="Proteomes" id="UP001153954"/>
    </source>
</evidence>
<feature type="compositionally biased region" description="Basic and acidic residues" evidence="1">
    <location>
        <begin position="20"/>
        <end position="50"/>
    </location>
</feature>
<name>A0AAU9TT26_EUPED</name>
<dbReference type="AlphaFoldDB" id="A0AAU9TT26"/>
<feature type="region of interest" description="Disordered" evidence="1">
    <location>
        <begin position="20"/>
        <end position="54"/>
    </location>
</feature>
<organism evidence="2 3">
    <name type="scientific">Euphydryas editha</name>
    <name type="common">Edith's checkerspot</name>
    <dbReference type="NCBI Taxonomy" id="104508"/>
    <lineage>
        <taxon>Eukaryota</taxon>
        <taxon>Metazoa</taxon>
        <taxon>Ecdysozoa</taxon>
        <taxon>Arthropoda</taxon>
        <taxon>Hexapoda</taxon>
        <taxon>Insecta</taxon>
        <taxon>Pterygota</taxon>
        <taxon>Neoptera</taxon>
        <taxon>Endopterygota</taxon>
        <taxon>Lepidoptera</taxon>
        <taxon>Glossata</taxon>
        <taxon>Ditrysia</taxon>
        <taxon>Papilionoidea</taxon>
        <taxon>Nymphalidae</taxon>
        <taxon>Nymphalinae</taxon>
        <taxon>Euphydryas</taxon>
    </lineage>
</organism>
<proteinExistence type="predicted"/>
<evidence type="ECO:0000256" key="1">
    <source>
        <dbReference type="SAM" id="MobiDB-lite"/>
    </source>
</evidence>
<evidence type="ECO:0000313" key="2">
    <source>
        <dbReference type="EMBL" id="CAH2090041.1"/>
    </source>
</evidence>
<keyword evidence="3" id="KW-1185">Reference proteome</keyword>
<accession>A0AAU9TT26</accession>
<dbReference type="EMBL" id="CAKOGL010000009">
    <property type="protein sequence ID" value="CAH2090041.1"/>
    <property type="molecule type" value="Genomic_DNA"/>
</dbReference>
<comment type="caution">
    <text evidence="2">The sequence shown here is derived from an EMBL/GenBank/DDBJ whole genome shotgun (WGS) entry which is preliminary data.</text>
</comment>
<gene>
    <name evidence="2" type="ORF">EEDITHA_LOCUS6042</name>
</gene>